<reference evidence="1 2" key="1">
    <citation type="submission" date="2019-06" db="EMBL/GenBank/DDBJ databases">
        <title>Draft genomes of female and male turbot (Scophthalmus maximus).</title>
        <authorList>
            <person name="Xu H."/>
            <person name="Xu X.-W."/>
            <person name="Shao C."/>
            <person name="Chen S."/>
        </authorList>
    </citation>
    <scope>NUCLEOTIDE SEQUENCE [LARGE SCALE GENOMIC DNA]</scope>
    <source>
        <strain evidence="1">Ysfricsl-2016a</strain>
        <tissue evidence="1">Blood</tissue>
    </source>
</reference>
<gene>
    <name evidence="1" type="ORF">F2P81_015010</name>
</gene>
<protein>
    <submittedName>
        <fullName evidence="1">Uncharacterized protein</fullName>
    </submittedName>
</protein>
<dbReference type="Proteomes" id="UP000438429">
    <property type="component" value="Unassembled WGS sequence"/>
</dbReference>
<organism evidence="1 2">
    <name type="scientific">Scophthalmus maximus</name>
    <name type="common">Turbot</name>
    <name type="synonym">Psetta maxima</name>
    <dbReference type="NCBI Taxonomy" id="52904"/>
    <lineage>
        <taxon>Eukaryota</taxon>
        <taxon>Metazoa</taxon>
        <taxon>Chordata</taxon>
        <taxon>Craniata</taxon>
        <taxon>Vertebrata</taxon>
        <taxon>Euteleostomi</taxon>
        <taxon>Actinopterygii</taxon>
        <taxon>Neopterygii</taxon>
        <taxon>Teleostei</taxon>
        <taxon>Neoteleostei</taxon>
        <taxon>Acanthomorphata</taxon>
        <taxon>Carangaria</taxon>
        <taxon>Pleuronectiformes</taxon>
        <taxon>Pleuronectoidei</taxon>
        <taxon>Scophthalmidae</taxon>
        <taxon>Scophthalmus</taxon>
    </lineage>
</organism>
<dbReference type="EMBL" id="VEVO01000013">
    <property type="protein sequence ID" value="KAF0032720.1"/>
    <property type="molecule type" value="Genomic_DNA"/>
</dbReference>
<evidence type="ECO:0000313" key="1">
    <source>
        <dbReference type="EMBL" id="KAF0032720.1"/>
    </source>
</evidence>
<name>A0A6A4SLI5_SCOMX</name>
<proteinExistence type="predicted"/>
<dbReference type="AlphaFoldDB" id="A0A6A4SLI5"/>
<evidence type="ECO:0000313" key="2">
    <source>
        <dbReference type="Proteomes" id="UP000438429"/>
    </source>
</evidence>
<comment type="caution">
    <text evidence="1">The sequence shown here is derived from an EMBL/GenBank/DDBJ whole genome shotgun (WGS) entry which is preliminary data.</text>
</comment>
<accession>A0A6A4SLI5</accession>
<sequence length="84" mass="9780">MLSCRVPSDLRCRKTMLERELSAHSFHTGCDPMRIPFKSHHAAEVITICVWLGYGAGYQRYRTSKIREHKERILPQPQQRPSSV</sequence>